<organism evidence="1 2">
    <name type="scientific">Cronobacter dublinensis</name>
    <dbReference type="NCBI Taxonomy" id="413497"/>
    <lineage>
        <taxon>Bacteria</taxon>
        <taxon>Pseudomonadati</taxon>
        <taxon>Pseudomonadota</taxon>
        <taxon>Gammaproteobacteria</taxon>
        <taxon>Enterobacterales</taxon>
        <taxon>Enterobacteriaceae</taxon>
        <taxon>Cronobacter</taxon>
    </lineage>
</organism>
<comment type="caution">
    <text evidence="1">The sequence shown here is derived from an EMBL/GenBank/DDBJ whole genome shotgun (WGS) entry which is preliminary data.</text>
</comment>
<dbReference type="Proteomes" id="UP000778262">
    <property type="component" value="Unassembled WGS sequence"/>
</dbReference>
<evidence type="ECO:0000313" key="1">
    <source>
        <dbReference type="EMBL" id="NCH89252.1"/>
    </source>
</evidence>
<dbReference type="RefSeq" id="WP_105631588.1">
    <property type="nucleotide sequence ID" value="NZ_CP101596.1"/>
</dbReference>
<proteinExistence type="predicted"/>
<gene>
    <name evidence="1" type="ORF">EHJ13_17710</name>
</gene>
<accession>A0A9Q4T5H0</accession>
<sequence>MSPIRSETAIPVALPDAALSDYFLRAGERLAQEAALLGRIVKSMSTDGAVLTHKTIIQQLIVELDGTKDVATGEVIRRTLGIVVDHTLDDR</sequence>
<protein>
    <submittedName>
        <fullName evidence="1">Two-component-system connector protein AriR</fullName>
    </submittedName>
</protein>
<dbReference type="InterPro" id="IPR024753">
    <property type="entry name" value="AriR"/>
</dbReference>
<reference evidence="1" key="1">
    <citation type="submission" date="2018-11" db="EMBL/GenBank/DDBJ databases">
        <title>Genomics analysis of Putative Virulence Factors on Adhesion and Cytotoxicity for Cronobacter spp.</title>
        <authorList>
            <person name="Cui J."/>
        </authorList>
    </citation>
    <scope>NUCLEOTIDE SEQUENCE</scope>
    <source>
        <strain evidence="1">SD69</strain>
    </source>
</reference>
<dbReference type="Gene3D" id="1.20.5.5260">
    <property type="match status" value="1"/>
</dbReference>
<dbReference type="GO" id="GO:0071468">
    <property type="term" value="P:cellular response to acidic pH"/>
    <property type="evidence" value="ECO:0007669"/>
    <property type="project" value="InterPro"/>
</dbReference>
<dbReference type="AlphaFoldDB" id="A0A9Q4T5H0"/>
<name>A0A9Q4T5H0_9ENTR</name>
<dbReference type="Pfam" id="PF10798">
    <property type="entry name" value="YmgB"/>
    <property type="match status" value="1"/>
</dbReference>
<evidence type="ECO:0000313" key="2">
    <source>
        <dbReference type="Proteomes" id="UP000778262"/>
    </source>
</evidence>
<dbReference type="EMBL" id="RPBY01000007">
    <property type="protein sequence ID" value="NCH89252.1"/>
    <property type="molecule type" value="Genomic_DNA"/>
</dbReference>